<dbReference type="Gene3D" id="1.10.8.710">
    <property type="match status" value="1"/>
</dbReference>
<dbReference type="GO" id="GO:0005874">
    <property type="term" value="C:microtubule"/>
    <property type="evidence" value="ECO:0007669"/>
    <property type="project" value="UniProtKB-KW"/>
</dbReference>
<evidence type="ECO:0000256" key="5">
    <source>
        <dbReference type="ARBA" id="ARBA00022737"/>
    </source>
</evidence>
<feature type="domain" description="AAA+ ATPase" evidence="21">
    <location>
        <begin position="2206"/>
        <end position="2356"/>
    </location>
</feature>
<feature type="coiled-coil region" evidence="19">
    <location>
        <begin position="1313"/>
        <end position="1340"/>
    </location>
</feature>
<dbReference type="FunFam" id="3.10.490.20:FF:000006">
    <property type="entry name" value="Dynein axonemal heavy chain 10"/>
    <property type="match status" value="1"/>
</dbReference>
<dbReference type="FunFam" id="3.40.50.300:FF:000049">
    <property type="entry name" value="Dynein, axonemal, heavy chain 5"/>
    <property type="match status" value="1"/>
</dbReference>
<dbReference type="InterPro" id="IPR043157">
    <property type="entry name" value="Dynein_AAA1S"/>
</dbReference>
<dbReference type="Pfam" id="PF12774">
    <property type="entry name" value="AAA_6"/>
    <property type="match status" value="1"/>
</dbReference>
<evidence type="ECO:0000256" key="11">
    <source>
        <dbReference type="ARBA" id="ARBA00023054"/>
    </source>
</evidence>
<dbReference type="Gene3D" id="6.10.140.1060">
    <property type="match status" value="1"/>
</dbReference>
<evidence type="ECO:0000256" key="3">
    <source>
        <dbReference type="ARBA" id="ARBA00022490"/>
    </source>
</evidence>
<evidence type="ECO:0000256" key="6">
    <source>
        <dbReference type="ARBA" id="ARBA00022741"/>
    </source>
</evidence>
<evidence type="ECO:0000256" key="16">
    <source>
        <dbReference type="ARBA" id="ARBA00054075"/>
    </source>
</evidence>
<dbReference type="FunFam" id="1.10.8.710:FF:000002">
    <property type="entry name" value="dynein heavy chain 17, axonemal"/>
    <property type="match status" value="1"/>
</dbReference>
<keyword evidence="8" id="KW-0067">ATP-binding</keyword>
<evidence type="ECO:0000256" key="10">
    <source>
        <dbReference type="ARBA" id="ARBA00023017"/>
    </source>
</evidence>
<comment type="subunit">
    <text evidence="17">The I1 inner arm complex (also known as the f dynein complex) is a two-headed isoform composed of two heavy chains (1-alpha and 1-beta), three intermediate chains and three light chains. I1 occupies a specific position proximal to the first radial spoke and repeats every 96 nm along the length of the axoneme.</text>
</comment>
<feature type="domain" description="AAA+ ATPase" evidence="21">
    <location>
        <begin position="2552"/>
        <end position="2746"/>
    </location>
</feature>
<dbReference type="FunFam" id="1.10.8.720:FF:000005">
    <property type="entry name" value="Dynein axonemal heavy chain 10"/>
    <property type="match status" value="1"/>
</dbReference>
<keyword evidence="9" id="KW-0282">Flagellum</keyword>
<evidence type="ECO:0000256" key="12">
    <source>
        <dbReference type="ARBA" id="ARBA00023069"/>
    </source>
</evidence>
<evidence type="ECO:0000256" key="4">
    <source>
        <dbReference type="ARBA" id="ARBA00022701"/>
    </source>
</evidence>
<dbReference type="Pfam" id="PF12775">
    <property type="entry name" value="AAA_7"/>
    <property type="match status" value="1"/>
</dbReference>
<feature type="coiled-coil region" evidence="19">
    <location>
        <begin position="3365"/>
        <end position="3399"/>
    </location>
</feature>
<dbReference type="Gene3D" id="1.20.58.1120">
    <property type="match status" value="1"/>
</dbReference>
<dbReference type="Gene3D" id="1.10.8.720">
    <property type="entry name" value="Region D6 of dynein motor"/>
    <property type="match status" value="1"/>
</dbReference>
<dbReference type="Pfam" id="PF22597">
    <property type="entry name" value="DYN_lid"/>
    <property type="match status" value="1"/>
</dbReference>
<keyword evidence="23" id="KW-1185">Reference proteome</keyword>
<comment type="subcellular location">
    <subcellularLocation>
        <location evidence="1">Cytoplasm</location>
        <location evidence="1">Cytoskeleton</location>
        <location evidence="1">Flagellum axoneme</location>
    </subcellularLocation>
</comment>
<evidence type="ECO:0000256" key="15">
    <source>
        <dbReference type="ARBA" id="ARBA00023273"/>
    </source>
</evidence>
<dbReference type="InterPro" id="IPR013594">
    <property type="entry name" value="Dynein_heavy_tail"/>
</dbReference>
<dbReference type="InterPro" id="IPR024743">
    <property type="entry name" value="Dynein_HC_stalk"/>
</dbReference>
<dbReference type="Gene3D" id="1.10.8.1220">
    <property type="match status" value="1"/>
</dbReference>
<dbReference type="GO" id="GO:0045505">
    <property type="term" value="F:dynein intermediate chain binding"/>
    <property type="evidence" value="ECO:0007669"/>
    <property type="project" value="InterPro"/>
</dbReference>
<dbReference type="Gene3D" id="1.10.287.2620">
    <property type="match status" value="1"/>
</dbReference>
<dbReference type="GO" id="GO:0051959">
    <property type="term" value="F:dynein light intermediate chain binding"/>
    <property type="evidence" value="ECO:0007669"/>
    <property type="project" value="InterPro"/>
</dbReference>
<keyword evidence="3" id="KW-0963">Cytoplasm</keyword>
<proteinExistence type="inferred from homology"/>
<keyword evidence="6" id="KW-0547">Nucleotide-binding</keyword>
<dbReference type="FunFam" id="1.20.58.1120:FF:000008">
    <property type="entry name" value="Dynein heavy chain 10, axonemal"/>
    <property type="match status" value="1"/>
</dbReference>
<dbReference type="FunFam" id="1.10.287.2620:FF:000002">
    <property type="entry name" value="Dynein heavy chain 2, axonemal"/>
    <property type="match status" value="1"/>
</dbReference>
<dbReference type="InterPro" id="IPR054354">
    <property type="entry name" value="DYNC2H1-like_lid"/>
</dbReference>
<keyword evidence="4" id="KW-0493">Microtubule</keyword>
<evidence type="ECO:0000256" key="18">
    <source>
        <dbReference type="ARBA" id="ARBA00077719"/>
    </source>
</evidence>
<dbReference type="Gene3D" id="1.20.920.30">
    <property type="match status" value="1"/>
</dbReference>
<dbReference type="InterPro" id="IPR042219">
    <property type="entry name" value="AAA_lid_11_sf"/>
</dbReference>
<dbReference type="InterPro" id="IPR027417">
    <property type="entry name" value="P-loop_NTPase"/>
</dbReference>
<dbReference type="Pfam" id="PF08385">
    <property type="entry name" value="DHC_N1"/>
    <property type="match status" value="1"/>
</dbReference>
<feature type="domain" description="AAA+ ATPase" evidence="21">
    <location>
        <begin position="2900"/>
        <end position="3057"/>
    </location>
</feature>
<dbReference type="Pfam" id="PF12777">
    <property type="entry name" value="MT"/>
    <property type="match status" value="1"/>
</dbReference>
<dbReference type="Proteomes" id="UP001489004">
    <property type="component" value="Unassembled WGS sequence"/>
</dbReference>
<evidence type="ECO:0000256" key="19">
    <source>
        <dbReference type="SAM" id="Coils"/>
    </source>
</evidence>
<gene>
    <name evidence="22" type="ORF">WJX72_000871</name>
</gene>
<evidence type="ECO:0000256" key="20">
    <source>
        <dbReference type="SAM" id="MobiDB-lite"/>
    </source>
</evidence>
<dbReference type="Pfam" id="PF12781">
    <property type="entry name" value="AAA_9"/>
    <property type="match status" value="1"/>
</dbReference>
<dbReference type="EMBL" id="JALJOR010000003">
    <property type="protein sequence ID" value="KAK9819659.1"/>
    <property type="molecule type" value="Genomic_DNA"/>
</dbReference>
<sequence>MAALALDARVGWVRAKACQGLGVSQDLFEPLLTTALAAEQLSSFLEGGTDSASALLVYIEKVTVTQTPAADVLLPQASSHTQPAAGSTDTAATPAEPIGDAPPAEPEAVQDAGAGGEEAETAVPDNTATAATAKAPSETKLVLRLCTGHLPEQHSACEAFYFLRNKPGKLVLEELHKELEVGVLAGGPSLKMLEQVLSSVFAPLLARKAGVDKGSLALPAWDSQAGSASMNEFMANLQKFVGQVGNTIQQLHGDVHLVVPDVVIDDVEAAAENEDLLATLEHAMSEWTLNLTQAMQRESEKQPQGKGPLAEIDFWRERNAVLSSLYEQLNLPSVRRMCTVVENGSGDQNLLASFRTQFNELKKLSEEARDNLKFLTTLERHFKNISSGPLAGILDTLPPMMNALRMVWIISRHYSDDVRMGALFQRIGREIADRVEATIDLKALFKIPPAEASKIIKTAGSVLEHWFGTYMAVREKIETLGRGARWEFSKQLLFERTNYMADICTDLGDMVDVVDDFHKFLGPELKAVTGDSQRIDLVIQNVHAMVDLIETVNFPIFDKAQSFKWQETKATFNQSNEEIKEATRDLIDTSFRKLRSAEAAFELLENFKQIKSKGAIQKQMMNKLNDILQQFSREIDSTASIFHSLKDAPPVTRNQPPVAGAIKWSRSLFARVKQTMNKLMAMEQEMMQDMLGQQVHNQYISLAKSMMHFEKQWFSQWRANVDQIAMHQLKQPILREDPETHRMEVNFSVQLVALIRETRYLDRMGFPIPEIALNVTLQEDKYQACVEGITTMLAHYYQVTEQLSAVERELLSARLTQLRHALDAGFNPLNWNSLGIPEFIASCNKALSEFQSLVNQVQKQSSIVEKVVHSIAHAKVVVEPPAGDKGEIMELQELYEHVERHRIEVMEELVKKYKTISPLLRKVEEVVAGTNTGKSPQLAGYYQHWERTLFGALNLMVLHAMRSLVAMLNSRSHKRAAAAGVAPKKPLFKVTMYLNNPEIVVQPSVNDLKKVLSRLARNLVECSKPFVRWMDGSCIECVELTGNGDDEEPFIHSFFWDVSQNPQIVKSMLTLTHAIQKVIFSIGRYVESWKRHQNLWKTEKASVVDKFKAKAPTNASFEEKLAKYSKMAGEIWAQSEDFDLEFVRISCRGLAAAVRDAALGWVDALSHVMRELDMASLQKMKDEIARLDEGLHRSPATLDELKHVLHIVTTVRSSGMATELQYFDLEERFRTRVLFASEEARPELEAEFQDACSVRQLWKALSEEAIKVDASLTQTKTEFSETTRMQVLEFQKGAGEFLERFKAGGPGLPNTDLAKGLELLKQFQEELEEQSKTREHLVLAEKLFDMEITSYPALAQAESELKRLAHIYAIYAEHADAVRQYASMLWSDLDIAKMVAGTNATLAKLRDLKALKLMPAYEAVEREILGFQNSLPLMKELKSDALRKRHWDQLMVVTGQKFEMDPKTFTLGAMFAMQLHKYGEEIRGITLAASKELTIEVELKKLGDLWKDQKFDTFKYTKGGTEDRGWLLKGTDEITVVLEDLGLNLQSMMASRYVRPFAEEVRRWEQKLSLIGECIQVWMLVQRKWMYLESIFVGSDDIRHQLPQEAKRFDGIDKAWKKIMSDTAKAPNVMDACSVEGRLAMLTSLSDQLETCQKSLSEYLDTKRCAFPRFFFISDDELLSVLGTSDPSSIQEHMLKLFDNCASLNFARGNKVVTGMTSSEGETFEFRTIVAVEGAVEVWMTAVEREMRATLLRISKEGVFNYAQMQRSKWIEKNLGMVTLAGSAIWWTWETEDVFRRVRDGNKYAMKELSAKLTGQLVELTGMVRKDLTSEVRKKVNTLIITDVHARDIIETFVRDSVMDAREFAWESQLRFYWDRAADDMVIRQCTGAFKYGYEYMGLNGRLVITSLTDRCYMTLTTALTYRLGGAPAGPAGTGKTETTKDLAKSMALLCVVFNCGEGLDYKAMGSIFSGLVQCGAWGCFDEFNRIEAEVLSVVSSQIRQIQEALKNGLTRFQFEGKEISLDARTGIFITMNPGYAGRTELPDNLKALFRPVTMVVPDLEQICEIMLFSEGFSTAKVLAKKMTVLYKLSKEQLSKQHHYDFGLRALKSVLVMAGSLKRGAPDMSEQLVLMRALRDMNLPKFVFDDVPLFLGLINDLFPGMDCPRVRYPALNDVVEADLAEQGYQVLTGPSQQVDKVVQLYETVMTRHTVMVVGQTGGGKSVILHTLARAQTKLGKRTTLSILNPKAISLAELYGVLDPDTRDWTDGLLSNIFREINKPLPPGKEEAKYLVFDGDVDAVWVENMNSVMDDNKLLTLPNGERIRLQPHCRLLFEVADLQFASPATISRCGMVYVDSRNLGFLPYIQTWITSRTNIQEQEGLRELFDKYAVPAVAYVLEGVDGDELVQKLRTTIPVTNLNLIKQLSNMLETQLGESGRLADGHVLEAVFLFCVVWSIGATIVQRPGFEDRDRFDAFLKHRAGMGTIDNDRVLIGQLPAKSLYEYCFDSDEGAWKAWKLAVKPYVAPPDGQFSRILVPTVDVVRSTWLLQTVVAAGWPCLLIGESGTAKTVTIQNYLGGLEPTTNIVLNINFSSRTSSMDVQRAIEDCTEKRTKDTYGPPLGKRLLLFVDDVNMPKLDMYGTQQPLALLRLFIDRKGLYNRGKELNWKNMKDVQSVGAMGPAGGARNAVDPRFISLFMLFEIQFPSTSNLRTIYQAILCTHAAGLSQDIQGACEALTDATLDLYNYIVEKLPPTPSRFHYIFNLRDLSRVTEGLLMSVPDRFSTMAGFVRLWRNECLRVFHDRLICTEDKEVVQEKLKSLILGRYPGVADTVLADPILFGDYRLATKPSEVRLYEDVGSFEVVKPIFEDLLAEYNSKKKPMNLVFFEDALEHLTRIHRTIRLRQGNALLVGVGGSGKQSLAKLAAYTAGCEVFEITLTRGYDETMFREDLKNLYTMLGAEDKKVMFLFTDAHVADEGFLELINNMLTSGMVPALYDDAEKDGLINGVRDEVVKAGLVDTKEACWSYFVQKCRNNLHVVLAMSPVGETLRTRCRNFPGLVNNTVIDWFEPWPEQALQSVATVFLKEEELAAEVRAQIVAHMVVVHQSVRSFSAKFAEQLRRHNYVTPKNYLDYIHNYKRALRDNRATFSEMAARLDGGLQKLIQAAVEVDAMAKELTQAKVVVEAATRECEQLLDVISSSTAEVETKQTIAISKEEDLKVESAKIAIEKTEAEEALAEAIPVLEEAAAALNDLKRDDITEIRSFAKPHILVQKVCECVVILRGGKDVSWTGAKGLMADAQFLKTLVEYDKDSLNDKMVKKVKEYMKDPKFTVEDIKSISMAGAGLLKWVFAMVNYYNVARTVEPKRKKVAESEKNLRLAQRELAAIKEQVVSLSKQLEGLRSQFGEKTAEQADLKAKAELMERRLTAASRLIAGLASERTRWTSDMQELESKKERLVGDCLLTSSFLSYCGAFTHDFRHSMVYDMWLADATAKKLPVSTPFRLETLLTNEVEMAKWTSEGLPSDELSIQNGILTVRANRWPLCIDPQMQAVSWIRKREGKQLEGKVKTFNDSDFLKQLELAIQYGFPFLFENLDEYIDPVIDPVLEKSLIQLGNGRKAVKLGDKEVEWDDNFRLYMTSKLSNPHYGPEVSGKTMIINYSVTQQGLAEQLLNVVVKHERADLEEARESLIQQMSANKALLQSLEDTLLSELSNATGNILDNQALISTLEEAKGKAVEISQKLAESAVTAQQIEEVRVRYTPAATRGAVLFFVMASLAAISNMYEYSLASFLTVFCHTLATSKKDASLEGRLRNVVEALTFDVYNYTCLGLFERHKLMFSFQMTVKILEAEGEGDLAHLHFFLKGNLSLEKVARRKPYAWFPDQGWEDLIRLVDIAREKEGGSALAELANDIELHEAAWRAYYELEAPEDAPLPNRFSEKLNIFEQLLVLRCVRMDRVTVGITRYVIAKLGEKYVQPPVLDYPNIYKQSNEMTPIVFVLSPGADPAFDVFRLGEEIGFRAGVKLKYMALGQGMGPKAAEVIEAGSTRGLWVMLQNCHLLPKWLKTLEKILEKIERPHKDFRLWLTTEPTEKFPLGILQRSLKIVTEPPNGLKLNMRSSYSKITDTVLADCPHQAFRPLVWTLALFHAVVQERRKYGKLGWNVPYDFNETDFRISMALISTYLTKAHDNGDDSMPWSTLRYLIGEAMYGGRVSDSFDRRILTTYLDEYLGDFLFDTFQPFYFFKNETVEYSIPPLGNRADYMAAVEALPLVQTPEVFGLHANADISYYTAATKAIWRDLVDLQPRVGGTASGTSREEFIANVGRDIASKIPAPFDLPLLRKSMGVPSPTQVVLFQELERWNQVIAAMASSLADLQRALAGEIGFSSPLEALASSLFNGQLPRMWAKLNPATEKMLGGWMTWFQRRHRQYRQWAEQGEPAVMWLAGLHTPETYIAALVQSACRDKGWSLDKSTLYTKVTRYTDLADITEKPRHGCYLTGLYLEGAAWDTQKGALVRQAPKVLVTELPIIQIIPVEASKLKLASSFRAPVYVTQERRNAMGVGLVFEADLATDEHQSHWVLQGVALTLNVDS</sequence>
<comment type="function">
    <text evidence="16">Force generating protein of eukaryotic cilia and flagella. Produces force towards the minus ends of microtubules. Dynein has ATPase activity; the force-producing power stroke is thought to occur on release of ADP. Required for assembly of the I1 inner arm complex and its targeting to the appropriate axoneme location. Also required for phototaxis.</text>
</comment>
<dbReference type="FunFam" id="3.40.50.300:FF:000153">
    <property type="entry name" value="Dynein axonemal heavy chain 1"/>
    <property type="match status" value="1"/>
</dbReference>
<dbReference type="GO" id="GO:0036159">
    <property type="term" value="P:inner dynein arm assembly"/>
    <property type="evidence" value="ECO:0007669"/>
    <property type="project" value="UniProtKB-ARBA"/>
</dbReference>
<dbReference type="Pfam" id="PF12780">
    <property type="entry name" value="AAA_8"/>
    <property type="match status" value="1"/>
</dbReference>
<evidence type="ECO:0000256" key="8">
    <source>
        <dbReference type="ARBA" id="ARBA00022840"/>
    </source>
</evidence>
<dbReference type="FunFam" id="1.10.8.1220:FF:000001">
    <property type="entry name" value="Dynein axonemal heavy chain 5"/>
    <property type="match status" value="1"/>
</dbReference>
<feature type="domain" description="AAA+ ATPase" evidence="21">
    <location>
        <begin position="1922"/>
        <end position="2060"/>
    </location>
</feature>
<dbReference type="InterPro" id="IPR035706">
    <property type="entry name" value="AAA_9"/>
</dbReference>
<dbReference type="SMART" id="SM00382">
    <property type="entry name" value="AAA"/>
    <property type="match status" value="4"/>
</dbReference>
<feature type="compositionally biased region" description="Polar residues" evidence="20">
    <location>
        <begin position="78"/>
        <end position="91"/>
    </location>
</feature>
<dbReference type="GO" id="GO:0060294">
    <property type="term" value="P:cilium movement involved in cell motility"/>
    <property type="evidence" value="ECO:0007669"/>
    <property type="project" value="UniProtKB-ARBA"/>
</dbReference>
<dbReference type="Gene3D" id="1.20.140.100">
    <property type="entry name" value="Dynein heavy chain, N-terminal domain 2"/>
    <property type="match status" value="1"/>
</dbReference>
<dbReference type="GO" id="GO:0005524">
    <property type="term" value="F:ATP binding"/>
    <property type="evidence" value="ECO:0007669"/>
    <property type="project" value="UniProtKB-KW"/>
</dbReference>
<dbReference type="InterPro" id="IPR013602">
    <property type="entry name" value="Dynein_heavy_linker"/>
</dbReference>
<comment type="caution">
    <text evidence="22">The sequence shown here is derived from an EMBL/GenBank/DDBJ whole genome shotgun (WGS) entry which is preliminary data.</text>
</comment>
<evidence type="ECO:0000256" key="2">
    <source>
        <dbReference type="ARBA" id="ARBA00008887"/>
    </source>
</evidence>
<dbReference type="InterPro" id="IPR026983">
    <property type="entry name" value="DHC"/>
</dbReference>
<dbReference type="InterPro" id="IPR024317">
    <property type="entry name" value="Dynein_heavy_chain_D4_dom"/>
</dbReference>
<dbReference type="GO" id="GO:0008017">
    <property type="term" value="F:microtubule binding"/>
    <property type="evidence" value="ECO:0007669"/>
    <property type="project" value="UniProtKB-ARBA"/>
</dbReference>
<protein>
    <recommendedName>
        <fullName evidence="18">Dynein-1, subspecies f</fullName>
    </recommendedName>
</protein>
<dbReference type="Gene3D" id="3.10.490.20">
    <property type="match status" value="1"/>
</dbReference>
<dbReference type="Gene3D" id="1.10.472.130">
    <property type="match status" value="1"/>
</dbReference>
<evidence type="ECO:0000256" key="9">
    <source>
        <dbReference type="ARBA" id="ARBA00022846"/>
    </source>
</evidence>
<dbReference type="PANTHER" id="PTHR22878">
    <property type="entry name" value="DYNEIN HEAVY CHAIN 6, AXONEMAL-LIKE-RELATED"/>
    <property type="match status" value="1"/>
</dbReference>
<keyword evidence="13" id="KW-0505">Motor protein</keyword>
<evidence type="ECO:0000313" key="22">
    <source>
        <dbReference type="EMBL" id="KAK9819659.1"/>
    </source>
</evidence>
<evidence type="ECO:0000256" key="17">
    <source>
        <dbReference type="ARBA" id="ARBA00063032"/>
    </source>
</evidence>
<organism evidence="22 23">
    <name type="scientific">[Myrmecia] bisecta</name>
    <dbReference type="NCBI Taxonomy" id="41462"/>
    <lineage>
        <taxon>Eukaryota</taxon>
        <taxon>Viridiplantae</taxon>
        <taxon>Chlorophyta</taxon>
        <taxon>core chlorophytes</taxon>
        <taxon>Trebouxiophyceae</taxon>
        <taxon>Trebouxiales</taxon>
        <taxon>Trebouxiaceae</taxon>
        <taxon>Myrmecia</taxon>
    </lineage>
</organism>
<dbReference type="Pfam" id="PF03028">
    <property type="entry name" value="Dynein_heavy"/>
    <property type="match status" value="1"/>
</dbReference>
<dbReference type="InterPro" id="IPR041466">
    <property type="entry name" value="Dynein_AAA5_ext"/>
</dbReference>
<dbReference type="GO" id="GO:0036156">
    <property type="term" value="C:inner dynein arm"/>
    <property type="evidence" value="ECO:0007669"/>
    <property type="project" value="UniProtKB-ARBA"/>
</dbReference>
<dbReference type="FunFam" id="1.20.920.30:FF:000007">
    <property type="entry name" value="Dynein axonemal heavy chain 10"/>
    <property type="match status" value="1"/>
</dbReference>
<evidence type="ECO:0000256" key="7">
    <source>
        <dbReference type="ARBA" id="ARBA00022794"/>
    </source>
</evidence>
<evidence type="ECO:0000313" key="23">
    <source>
        <dbReference type="Proteomes" id="UP001489004"/>
    </source>
</evidence>
<dbReference type="Gene3D" id="1.20.920.20">
    <property type="match status" value="1"/>
</dbReference>
<reference evidence="22 23" key="1">
    <citation type="journal article" date="2024" name="Nat. Commun.">
        <title>Phylogenomics reveals the evolutionary origins of lichenization in chlorophyte algae.</title>
        <authorList>
            <person name="Puginier C."/>
            <person name="Libourel C."/>
            <person name="Otte J."/>
            <person name="Skaloud P."/>
            <person name="Haon M."/>
            <person name="Grisel S."/>
            <person name="Petersen M."/>
            <person name="Berrin J.G."/>
            <person name="Delaux P.M."/>
            <person name="Dal Grande F."/>
            <person name="Keller J."/>
        </authorList>
    </citation>
    <scope>NUCLEOTIDE SEQUENCE [LARGE SCALE GENOMIC DNA]</scope>
    <source>
        <strain evidence="22 23">SAG 2043</strain>
    </source>
</reference>
<keyword evidence="11 19" id="KW-0175">Coiled coil</keyword>
<dbReference type="Pfam" id="PF18198">
    <property type="entry name" value="AAA_lid_11"/>
    <property type="match status" value="1"/>
</dbReference>
<dbReference type="FunFam" id="3.20.180.20:FF:000001">
    <property type="entry name" value="Dynein axonemal heavy chain 5"/>
    <property type="match status" value="1"/>
</dbReference>
<dbReference type="Gene3D" id="3.20.180.20">
    <property type="entry name" value="Dynein heavy chain, N-terminal domain 2"/>
    <property type="match status" value="1"/>
</dbReference>
<keyword evidence="5" id="KW-0677">Repeat</keyword>
<dbReference type="Gene3D" id="3.40.50.300">
    <property type="entry name" value="P-loop containing nucleotide triphosphate hydrolases"/>
    <property type="match status" value="5"/>
</dbReference>
<evidence type="ECO:0000256" key="1">
    <source>
        <dbReference type="ARBA" id="ARBA00004611"/>
    </source>
</evidence>
<keyword evidence="10" id="KW-0243">Dynein</keyword>
<keyword evidence="14" id="KW-0206">Cytoskeleton</keyword>
<dbReference type="InterPro" id="IPR042228">
    <property type="entry name" value="Dynein_linker_3"/>
</dbReference>
<dbReference type="InterPro" id="IPR043160">
    <property type="entry name" value="Dynein_C_barrel"/>
</dbReference>
<dbReference type="Pfam" id="PF18199">
    <property type="entry name" value="Dynein_C"/>
    <property type="match status" value="1"/>
</dbReference>
<keyword evidence="12" id="KW-0969">Cilium</keyword>
<dbReference type="InterPro" id="IPR041228">
    <property type="entry name" value="Dynein_C"/>
</dbReference>
<dbReference type="InterPro" id="IPR042222">
    <property type="entry name" value="Dynein_2_N"/>
</dbReference>
<dbReference type="Pfam" id="PF08393">
    <property type="entry name" value="DHC_N2"/>
    <property type="match status" value="1"/>
</dbReference>
<dbReference type="GO" id="GO:0008569">
    <property type="term" value="F:minus-end-directed microtubule motor activity"/>
    <property type="evidence" value="ECO:0007669"/>
    <property type="project" value="InterPro"/>
</dbReference>
<keyword evidence="15" id="KW-0966">Cell projection</keyword>
<dbReference type="FunFam" id="1.20.1270.280:FF:000005">
    <property type="entry name" value="Dynein axonemal heavy chain 10"/>
    <property type="match status" value="1"/>
</dbReference>
<dbReference type="SUPFAM" id="SSF52540">
    <property type="entry name" value="P-loop containing nucleoside triphosphate hydrolases"/>
    <property type="match status" value="4"/>
</dbReference>
<dbReference type="Pfam" id="PF17852">
    <property type="entry name" value="Dynein_AAA_lid"/>
    <property type="match status" value="1"/>
</dbReference>
<evidence type="ECO:0000256" key="13">
    <source>
        <dbReference type="ARBA" id="ARBA00023175"/>
    </source>
</evidence>
<dbReference type="FunFam" id="3.40.50.300:FF:002141">
    <property type="entry name" value="Dynein heavy chain"/>
    <property type="match status" value="1"/>
</dbReference>
<name>A0AAW1QE43_9CHLO</name>
<dbReference type="InterPro" id="IPR004273">
    <property type="entry name" value="Dynein_heavy_D6_P-loop"/>
</dbReference>
<feature type="region of interest" description="Disordered" evidence="20">
    <location>
        <begin position="78"/>
        <end position="123"/>
    </location>
</feature>
<comment type="similarity">
    <text evidence="2">Belongs to the dynein heavy chain family.</text>
</comment>
<dbReference type="FunFam" id="1.20.140.100:FF:000001">
    <property type="entry name" value="dynein heavy chain 17, axonemal"/>
    <property type="match status" value="1"/>
</dbReference>
<evidence type="ECO:0000259" key="21">
    <source>
        <dbReference type="SMART" id="SM00382"/>
    </source>
</evidence>
<dbReference type="InterPro" id="IPR041658">
    <property type="entry name" value="AAA_lid_11"/>
</dbReference>
<dbReference type="InterPro" id="IPR003593">
    <property type="entry name" value="AAA+_ATPase"/>
</dbReference>
<dbReference type="InterPro" id="IPR035699">
    <property type="entry name" value="AAA_6"/>
</dbReference>
<dbReference type="FunFam" id="3.40.50.300:FF:000063">
    <property type="entry name" value="dynein heavy chain 6, axonemal"/>
    <property type="match status" value="1"/>
</dbReference>
<dbReference type="Gene3D" id="1.20.1270.280">
    <property type="match status" value="1"/>
</dbReference>
<keyword evidence="7" id="KW-0970">Cilium biogenesis/degradation</keyword>
<dbReference type="FunFam" id="1.20.920.20:FF:000001">
    <property type="entry name" value="dynein heavy chain 2, axonemal"/>
    <property type="match status" value="1"/>
</dbReference>
<dbReference type="PANTHER" id="PTHR22878:SF63">
    <property type="entry name" value="DYNEIN AXONEMAL HEAVY CHAIN 10"/>
    <property type="match status" value="1"/>
</dbReference>
<accession>A0AAW1QE43</accession>
<evidence type="ECO:0000256" key="14">
    <source>
        <dbReference type="ARBA" id="ARBA00023212"/>
    </source>
</evidence>